<dbReference type="Gene3D" id="1.25.10.10">
    <property type="entry name" value="Leucine-rich Repeat Variant"/>
    <property type="match status" value="2"/>
</dbReference>
<sequence length="773" mass="87652">MESENTKNTQEMKTDLKLLLECLKYHMGNPLTQKEVLITIHSVCKQNSDAGIYFREIGGLMFIIDLAKSSEHSMVKEAALYTLGSIAEENVYCQQSLCTSELFQDLTMFLTNDDSNTNLKRMSVYVLLVLVSNNRNGQTLVREMGCIEVLSEMFKTVLSNYELNLSDNNDFQSYLLWSSVCSTLCVCVNNPQNDENQLLCCSLFPYVNEWLMNCMKSEIIRPICSFIGLTLANNTHVQNCFVSSGGLDVLSQVLVRLESDSHSTFSSAKLAVVVIKTMDACITDNSAAFAVILSKYHIVSTLMALLLHESLDSGEKFSIILAIGHCTEDCEKNQYELLKNNGLPMMIQALVEFKNEDLNKAATYVLLNCKKITRKLSQSLGQNSFGENETELKDINEKETLGEHWQAANEIICRLKRFEKGMKEQQEDSSEHCMDNTPSMKVNIQTNSKHLCGDRIGGTRAEDKDTNQTRQLHSSKPSGIVSKACANENQPKTLIKDTNPVNPLYRAKGQDKILPKTTPSCAQNLNEEKTFDQRDSVSQSSDHVLKHLTHTVKNRKQQVPETDPFTLCLDIIDKEVGFQETDNCSRMLKYRCPGCIVVRKLLNSRNFSKLLHSCAYQCDHHKVIMEAEDKYKNELRKAFICAKRILLTPCRRRQLSKESTASEEIKIVHQKQNSKKLPGLEAQAFNTSIPEAKERRSPVPGQHGLHKKRRIRKNFTKEEVNYLFHGVKKMGNHWNLILWSFPFQKGRRAIDLAHKYHKLIKGPSCGGIQSLDS</sequence>
<dbReference type="PANTHER" id="PTHR14014">
    <property type="entry name" value="TELOMERE REPEATS-BINDING BOUQUET FORMATION PROTEIN 1"/>
    <property type="match status" value="1"/>
</dbReference>
<reference evidence="2" key="2">
    <citation type="submission" date="2025-08" db="UniProtKB">
        <authorList>
            <consortium name="Ensembl"/>
        </authorList>
    </citation>
    <scope>IDENTIFICATION</scope>
    <source>
        <strain evidence="2">Brown Norway</strain>
    </source>
</reference>
<dbReference type="AlphaFoldDB" id="A0A0G2KAQ9"/>
<dbReference type="Gene3D" id="1.10.10.60">
    <property type="entry name" value="Homeodomain-like"/>
    <property type="match status" value="1"/>
</dbReference>
<dbReference type="SUPFAM" id="SSF46689">
    <property type="entry name" value="Homeodomain-like"/>
    <property type="match status" value="1"/>
</dbReference>
<dbReference type="SUPFAM" id="SSF48371">
    <property type="entry name" value="ARM repeat"/>
    <property type="match status" value="1"/>
</dbReference>
<feature type="domain" description="Myb-like" evidence="1">
    <location>
        <begin position="711"/>
        <end position="762"/>
    </location>
</feature>
<evidence type="ECO:0000313" key="2">
    <source>
        <dbReference type="Ensembl" id="ENSRNOP00000075491.2"/>
    </source>
</evidence>
<dbReference type="InterPro" id="IPR001005">
    <property type="entry name" value="SANT/Myb"/>
</dbReference>
<dbReference type="GO" id="GO:0000781">
    <property type="term" value="C:chromosome, telomeric region"/>
    <property type="evidence" value="ECO:0000266"/>
    <property type="project" value="RGD"/>
</dbReference>
<accession>A0A0G2KAQ9</accession>
<proteinExistence type="predicted"/>
<name>A0A0G2KAQ9_RAT</name>
<dbReference type="InterPro" id="IPR011989">
    <property type="entry name" value="ARM-like"/>
</dbReference>
<dbReference type="GO" id="GO:0005637">
    <property type="term" value="C:nuclear inner membrane"/>
    <property type="evidence" value="ECO:0000266"/>
    <property type="project" value="RGD"/>
</dbReference>
<gene>
    <name evidence="2 4" type="primary">Terb1</name>
    <name evidence="4" type="synonym">Ccdc79</name>
</gene>
<dbReference type="CDD" id="cd11658">
    <property type="entry name" value="SANT_DMAP1_like"/>
    <property type="match status" value="1"/>
</dbReference>
<reference evidence="2" key="1">
    <citation type="submission" date="2024-01" db="EMBL/GenBank/DDBJ databases">
        <title>GRCr8: a new rat reference genome assembly contstructed from accurate long reads and long range scaffolding.</title>
        <authorList>
            <person name="Doris P.A."/>
            <person name="Kalbfleisch T."/>
            <person name="Li K."/>
            <person name="Howe K."/>
            <person name="Wood J."/>
        </authorList>
    </citation>
    <scope>NUCLEOTIDE SEQUENCE [LARGE SCALE GENOMIC DNA]</scope>
    <source>
        <strain evidence="2">Brown Norway</strain>
    </source>
</reference>
<dbReference type="InterPro" id="IPR016024">
    <property type="entry name" value="ARM-type_fold"/>
</dbReference>
<dbReference type="GO" id="GO:0005635">
    <property type="term" value="C:nuclear envelope"/>
    <property type="evidence" value="ECO:0000266"/>
    <property type="project" value="RGD"/>
</dbReference>
<dbReference type="Ensembl" id="ENSRNOT00000087469.3">
    <property type="protein sequence ID" value="ENSRNOP00000075491.2"/>
    <property type="gene ID" value="ENSRNOG00000055097.3"/>
</dbReference>
<dbReference type="PANTHER" id="PTHR14014:SF0">
    <property type="entry name" value="TELOMERE REPEATS-BINDING BOUQUET FORMATION PROTEIN 1"/>
    <property type="match status" value="1"/>
</dbReference>
<dbReference type="OMA" id="ECLKHQM"/>
<evidence type="ECO:0000259" key="1">
    <source>
        <dbReference type="SMART" id="SM00717"/>
    </source>
</evidence>
<reference evidence="2" key="3">
    <citation type="submission" date="2025-09" db="UniProtKB">
        <authorList>
            <consortium name="Ensembl"/>
        </authorList>
    </citation>
    <scope>IDENTIFICATION</scope>
    <source>
        <strain evidence="2">Brown Norway</strain>
    </source>
</reference>
<dbReference type="GO" id="GO:0007129">
    <property type="term" value="P:homologous chromosome pairing at meiosis"/>
    <property type="evidence" value="ECO:0000266"/>
    <property type="project" value="RGD"/>
</dbReference>
<dbReference type="PhosphoSitePlus" id="A0A0G2KAQ9"/>
<dbReference type="GeneID" id="307615"/>
<dbReference type="GeneTree" id="ENSGT00390000005075"/>
<dbReference type="RefSeq" id="NP_001418236.1">
    <property type="nucleotide sequence ID" value="NM_001431307.1"/>
</dbReference>
<evidence type="ECO:0000313" key="3">
    <source>
        <dbReference type="Proteomes" id="UP000002494"/>
    </source>
</evidence>
<dbReference type="SMR" id="A0A0G2KAQ9"/>
<dbReference type="InParanoid" id="A0A0G2KAQ9"/>
<keyword evidence="3" id="KW-1185">Reference proteome</keyword>
<dbReference type="GO" id="GO:0070197">
    <property type="term" value="P:meiotic attachment of telomere to nuclear envelope"/>
    <property type="evidence" value="ECO:0000266"/>
    <property type="project" value="RGD"/>
</dbReference>
<dbReference type="GO" id="GO:0070187">
    <property type="term" value="C:shelterin complex"/>
    <property type="evidence" value="ECO:0000266"/>
    <property type="project" value="RGD"/>
</dbReference>
<evidence type="ECO:0000313" key="4">
    <source>
        <dbReference type="RGD" id="1310400"/>
    </source>
</evidence>
<dbReference type="RefSeq" id="NP_001418237.1">
    <property type="nucleotide sequence ID" value="NM_001431308.1"/>
</dbReference>
<dbReference type="Proteomes" id="UP000002494">
    <property type="component" value="Chromosome 19"/>
</dbReference>
<dbReference type="GO" id="GO:0045141">
    <property type="term" value="P:meiotic telomere clustering"/>
    <property type="evidence" value="ECO:0000266"/>
    <property type="project" value="RGD"/>
</dbReference>
<dbReference type="InterPro" id="IPR042359">
    <property type="entry name" value="TERB1"/>
</dbReference>
<dbReference type="PaxDb" id="10116-ENSRNOP00000068351"/>
<organism evidence="2 3">
    <name type="scientific">Rattus norvegicus</name>
    <name type="common">Rat</name>
    <dbReference type="NCBI Taxonomy" id="10116"/>
    <lineage>
        <taxon>Eukaryota</taxon>
        <taxon>Metazoa</taxon>
        <taxon>Chordata</taxon>
        <taxon>Craniata</taxon>
        <taxon>Vertebrata</taxon>
        <taxon>Euteleostomi</taxon>
        <taxon>Mammalia</taxon>
        <taxon>Eutheria</taxon>
        <taxon>Euarchontoglires</taxon>
        <taxon>Glires</taxon>
        <taxon>Rodentia</taxon>
        <taxon>Myomorpha</taxon>
        <taxon>Muroidea</taxon>
        <taxon>Muridae</taxon>
        <taxon>Murinae</taxon>
        <taxon>Rattus</taxon>
    </lineage>
</organism>
<dbReference type="Bgee" id="ENSRNOG00000055097">
    <property type="expression patterns" value="Expressed in testis and 4 other cell types or tissues"/>
</dbReference>
<dbReference type="SMART" id="SM00717">
    <property type="entry name" value="SANT"/>
    <property type="match status" value="1"/>
</dbReference>
<dbReference type="FunCoup" id="A0A0G2KAQ9">
    <property type="interactions" value="52"/>
</dbReference>
<dbReference type="STRING" id="10116.ENSRNOP00000075491"/>
<dbReference type="ExpressionAtlas" id="A0A0G2KAQ9">
    <property type="expression patterns" value="baseline"/>
</dbReference>
<dbReference type="RGD" id="1310400">
    <property type="gene designation" value="Terb1"/>
</dbReference>
<dbReference type="GO" id="GO:1990918">
    <property type="term" value="P:double-strand break repair involved in meiotic recombination"/>
    <property type="evidence" value="ECO:0000266"/>
    <property type="project" value="RGD"/>
</dbReference>
<dbReference type="AGR" id="RGD:1310400"/>
<dbReference type="InterPro" id="IPR009057">
    <property type="entry name" value="Homeodomain-like_sf"/>
</dbReference>
<protein>
    <submittedName>
        <fullName evidence="2">Telomere repeat binding bouquet formation protein 1</fullName>
    </submittedName>
</protein>
<dbReference type="eggNOG" id="ENOG502QQER">
    <property type="taxonomic scope" value="Eukaryota"/>
</dbReference>